<dbReference type="Proteomes" id="UP000564033">
    <property type="component" value="Unassembled WGS sequence"/>
</dbReference>
<evidence type="ECO:0000313" key="2">
    <source>
        <dbReference type="Proteomes" id="UP000564033"/>
    </source>
</evidence>
<dbReference type="AlphaFoldDB" id="A0A847VDL5"/>
<accession>A0A847VDL5</accession>
<dbReference type="Gene3D" id="1.10.530.10">
    <property type="match status" value="1"/>
</dbReference>
<proteinExistence type="predicted"/>
<dbReference type="SUPFAM" id="SSF53955">
    <property type="entry name" value="Lysozyme-like"/>
    <property type="match status" value="1"/>
</dbReference>
<name>A0A847VDL5_9BACT</name>
<dbReference type="InterPro" id="IPR023346">
    <property type="entry name" value="Lysozyme-like_dom_sf"/>
</dbReference>
<organism evidence="1 2">
    <name type="scientific">Candidatus Dojkabacteria bacterium</name>
    <dbReference type="NCBI Taxonomy" id="2099670"/>
    <lineage>
        <taxon>Bacteria</taxon>
        <taxon>Candidatus Dojkabacteria</taxon>
    </lineage>
</organism>
<dbReference type="EMBL" id="JAAZIL010000061">
    <property type="protein sequence ID" value="NLZ24608.1"/>
    <property type="molecule type" value="Genomic_DNA"/>
</dbReference>
<comment type="caution">
    <text evidence="1">The sequence shown here is derived from an EMBL/GenBank/DDBJ whole genome shotgun (WGS) entry which is preliminary data.</text>
</comment>
<evidence type="ECO:0000313" key="1">
    <source>
        <dbReference type="EMBL" id="NLZ24608.1"/>
    </source>
</evidence>
<gene>
    <name evidence="1" type="ORF">GX888_02610</name>
</gene>
<sequence length="192" mass="21839">MEKKILTLGAIILATGVMLNTIYNISPKPVEGRQDLLLDPDYQADLLYIENSDQKDTILEEGISTDIYHDEYQNKVANVKDFLEERNSPLAQYASEFVDAAEYYNIDYRLLPAISIVESSGGRNNFRRHNAWGWGTRHFKTWEEGIWSVSEGLANYYASGLNTPSRIATRYCPANATNWASKVGYLLNQMDI</sequence>
<evidence type="ECO:0008006" key="3">
    <source>
        <dbReference type="Google" id="ProtNLM"/>
    </source>
</evidence>
<reference evidence="1 2" key="1">
    <citation type="journal article" date="2020" name="Biotechnol. Biofuels">
        <title>New insights from the biogas microbiome by comprehensive genome-resolved metagenomics of nearly 1600 species originating from multiple anaerobic digesters.</title>
        <authorList>
            <person name="Campanaro S."/>
            <person name="Treu L."/>
            <person name="Rodriguez-R L.M."/>
            <person name="Kovalovszki A."/>
            <person name="Ziels R.M."/>
            <person name="Maus I."/>
            <person name="Zhu X."/>
            <person name="Kougias P.G."/>
            <person name="Basile A."/>
            <person name="Luo G."/>
            <person name="Schluter A."/>
            <person name="Konstantinidis K.T."/>
            <person name="Angelidaki I."/>
        </authorList>
    </citation>
    <scope>NUCLEOTIDE SEQUENCE [LARGE SCALE GENOMIC DNA]</scope>
    <source>
        <strain evidence="1">AS19jrsBPTG_9</strain>
    </source>
</reference>
<protein>
    <recommendedName>
        <fullName evidence="3">Mannosyl-glycoprotein endo-beta-N-acetylglucosamidase-like domain-containing protein</fullName>
    </recommendedName>
</protein>